<organism evidence="2 3">
    <name type="scientific">Streptomyces chumphonensis</name>
    <dbReference type="NCBI Taxonomy" id="1214925"/>
    <lineage>
        <taxon>Bacteria</taxon>
        <taxon>Bacillati</taxon>
        <taxon>Actinomycetota</taxon>
        <taxon>Actinomycetes</taxon>
        <taxon>Kitasatosporales</taxon>
        <taxon>Streptomycetaceae</taxon>
        <taxon>Streptomyces</taxon>
    </lineage>
</organism>
<dbReference type="Proteomes" id="UP000632289">
    <property type="component" value="Unassembled WGS sequence"/>
</dbReference>
<evidence type="ECO:0000313" key="2">
    <source>
        <dbReference type="EMBL" id="MBD3933166.1"/>
    </source>
</evidence>
<dbReference type="SMART" id="SM00943">
    <property type="entry name" value="Prim-Pol"/>
    <property type="match status" value="1"/>
</dbReference>
<evidence type="ECO:0000259" key="1">
    <source>
        <dbReference type="SMART" id="SM00943"/>
    </source>
</evidence>
<dbReference type="AlphaFoldDB" id="A0A927IEB2"/>
<keyword evidence="3" id="KW-1185">Reference proteome</keyword>
<dbReference type="InterPro" id="IPR015330">
    <property type="entry name" value="DNA_primase/pol_bifunc_N"/>
</dbReference>
<sequence length="239" mass="25769">MREILGRRRVTRWARRTAALTCATRWRWPVVPGAETRTPPWRPSRQLRQAVGAARGNGSGRRAAATMACSCPLPDCAVPGAHPLDPPLLAATTDARMVRWWWTNRPGAALLLATGGRAPCALSLPLEAGVGALETCDRMGLRTGPALATPTRVALLVRPYDLAELGELLYARDRVPSSLRFHGEGGYVPLPPTRLPAGPVRWLRPPEGDVPYLPRTEPLLDVLVDAGTAAPDGGDRLAH</sequence>
<dbReference type="RefSeq" id="WP_191210457.1">
    <property type="nucleotide sequence ID" value="NZ_BAABKL010000003.1"/>
</dbReference>
<name>A0A927IEB2_9ACTN</name>
<dbReference type="EMBL" id="JACXYU010000008">
    <property type="protein sequence ID" value="MBD3933166.1"/>
    <property type="molecule type" value="Genomic_DNA"/>
</dbReference>
<feature type="domain" description="DNA primase/polymerase bifunctional N-terminal" evidence="1">
    <location>
        <begin position="19"/>
        <end position="223"/>
    </location>
</feature>
<protein>
    <submittedName>
        <fullName evidence="2">Bifunctional DNA primase/polymerase</fullName>
    </submittedName>
</protein>
<reference evidence="2" key="1">
    <citation type="submission" date="2020-09" db="EMBL/GenBank/DDBJ databases">
        <title>Secondary metabolite and genome analysis of marine Streptomyces chumphonensis KK1-2T.</title>
        <authorList>
            <person name="Phongsopitanun W."/>
            <person name="Kanchanasin P."/>
            <person name="Pittayakhajonwut P."/>
            <person name="Suwanborirux K."/>
            <person name="Tanasupawat S."/>
        </authorList>
    </citation>
    <scope>NUCLEOTIDE SEQUENCE</scope>
    <source>
        <strain evidence="2">KK1-2</strain>
    </source>
</reference>
<comment type="caution">
    <text evidence="2">The sequence shown here is derived from an EMBL/GenBank/DDBJ whole genome shotgun (WGS) entry which is preliminary data.</text>
</comment>
<evidence type="ECO:0000313" key="3">
    <source>
        <dbReference type="Proteomes" id="UP000632289"/>
    </source>
</evidence>
<gene>
    <name evidence="2" type="ORF">IF129_16620</name>
</gene>
<dbReference type="Pfam" id="PF09250">
    <property type="entry name" value="Prim-Pol"/>
    <property type="match status" value="1"/>
</dbReference>
<accession>A0A927IEB2</accession>
<proteinExistence type="predicted"/>